<dbReference type="Proteomes" id="UP000654370">
    <property type="component" value="Unassembled WGS sequence"/>
</dbReference>
<sequence>MAPPAVDTSSTVTSVAASTAIASSPIDILSDYVHHSSQSFGTLLNGYLQSLDMLSSYRQREASLLARLEQQQDANALDEDTYLPLKDSLKIVRLHIGQAKKLEAKTFLKCFEAIKNEPGWSQEKKISVLQALLALGE</sequence>
<reference evidence="1" key="1">
    <citation type="submission" date="2020-12" db="EMBL/GenBank/DDBJ databases">
        <title>Metabolic potential, ecology and presence of endohyphal bacteria is reflected in genomic diversity of Mucoromycotina.</title>
        <authorList>
            <person name="Muszewska A."/>
            <person name="Okrasinska A."/>
            <person name="Steczkiewicz K."/>
            <person name="Drgas O."/>
            <person name="Orlowska M."/>
            <person name="Perlinska-Lenart U."/>
            <person name="Aleksandrzak-Piekarczyk T."/>
            <person name="Szatraj K."/>
            <person name="Zielenkiewicz U."/>
            <person name="Pilsyk S."/>
            <person name="Malc E."/>
            <person name="Mieczkowski P."/>
            <person name="Kruszewska J.S."/>
            <person name="Biernat P."/>
            <person name="Pawlowska J."/>
        </authorList>
    </citation>
    <scope>NUCLEOTIDE SEQUENCE</scope>
    <source>
        <strain evidence="1">WA0000067209</strain>
    </source>
</reference>
<protein>
    <submittedName>
        <fullName evidence="1">Uncharacterized protein</fullName>
    </submittedName>
</protein>
<accession>A0A8H7PTY3</accession>
<dbReference type="EMBL" id="JAEPQZ010000006">
    <property type="protein sequence ID" value="KAG2179830.1"/>
    <property type="molecule type" value="Genomic_DNA"/>
</dbReference>
<evidence type="ECO:0000313" key="1">
    <source>
        <dbReference type="EMBL" id="KAG2179830.1"/>
    </source>
</evidence>
<dbReference type="OrthoDB" id="2391526at2759"/>
<comment type="caution">
    <text evidence="1">The sequence shown here is derived from an EMBL/GenBank/DDBJ whole genome shotgun (WGS) entry which is preliminary data.</text>
</comment>
<dbReference type="AlphaFoldDB" id="A0A8H7PTY3"/>
<evidence type="ECO:0000313" key="2">
    <source>
        <dbReference type="Proteomes" id="UP000654370"/>
    </source>
</evidence>
<keyword evidence="2" id="KW-1185">Reference proteome</keyword>
<name>A0A8H7PTY3_MORIS</name>
<organism evidence="1 2">
    <name type="scientific">Mortierella isabellina</name>
    <name type="common">Filamentous fungus</name>
    <name type="synonym">Umbelopsis isabellina</name>
    <dbReference type="NCBI Taxonomy" id="91625"/>
    <lineage>
        <taxon>Eukaryota</taxon>
        <taxon>Fungi</taxon>
        <taxon>Fungi incertae sedis</taxon>
        <taxon>Mucoromycota</taxon>
        <taxon>Mucoromycotina</taxon>
        <taxon>Umbelopsidomycetes</taxon>
        <taxon>Umbelopsidales</taxon>
        <taxon>Umbelopsidaceae</taxon>
        <taxon>Umbelopsis</taxon>
    </lineage>
</organism>
<proteinExistence type="predicted"/>
<gene>
    <name evidence="1" type="ORF">INT43_003613</name>
</gene>